<dbReference type="Proteomes" id="UP000218067">
    <property type="component" value="Chromosome"/>
</dbReference>
<protein>
    <submittedName>
        <fullName evidence="2">Integral membrane protein</fullName>
    </submittedName>
</protein>
<gene>
    <name evidence="2" type="ORF">SHTP_2673</name>
</gene>
<keyword evidence="1" id="KW-0472">Membrane</keyword>
<keyword evidence="1" id="KW-0812">Transmembrane</keyword>
<name>A0A1B4Y3Y3_MYCUL</name>
<feature type="transmembrane region" description="Helical" evidence="1">
    <location>
        <begin position="92"/>
        <end position="111"/>
    </location>
</feature>
<accession>A0A1B4Y3Y3</accession>
<dbReference type="EMBL" id="AP017624">
    <property type="protein sequence ID" value="BAV41769.1"/>
    <property type="molecule type" value="Genomic_DNA"/>
</dbReference>
<evidence type="ECO:0000313" key="2">
    <source>
        <dbReference type="EMBL" id="BAV41769.1"/>
    </source>
</evidence>
<feature type="transmembrane region" description="Helical" evidence="1">
    <location>
        <begin position="15"/>
        <end position="35"/>
    </location>
</feature>
<feature type="transmembrane region" description="Helical" evidence="1">
    <location>
        <begin position="63"/>
        <end position="85"/>
    </location>
</feature>
<evidence type="ECO:0000313" key="3">
    <source>
        <dbReference type="Proteomes" id="UP000218067"/>
    </source>
</evidence>
<evidence type="ECO:0000256" key="1">
    <source>
        <dbReference type="SAM" id="Phobius"/>
    </source>
</evidence>
<sequence>MFYWLQHDIVDRGRLPLLCCLVAFILTFFVTRTFVRVIRGRPDDGPPPRWWQPRNVDLGSVHVHHVTFGVVLVMISGLTLVTLAVNGREPELSVAATFFGIGAALVLDEYALILHLSDVYWEEDGRTSVDAVFAAVAVAGLLTLGLHPLMFFPTIWSGSDSVLPRAVVVGGLVLTLPLATVVLIKGKVWTGLLGMFIVVLLVIGAIRLSRPHAPWARWRYTAKPDKMRRALQRERTLRRPVVRAKLWLQCAIAGTPRLPDERAVEAQLDRDVHPAPPPEGTGPILTSV</sequence>
<feature type="transmembrane region" description="Helical" evidence="1">
    <location>
        <begin position="190"/>
        <end position="209"/>
    </location>
</feature>
<organism evidence="2 3">
    <name type="scientific">Mycobacterium ulcerans subsp. shinshuense</name>
    <dbReference type="NCBI Taxonomy" id="1124626"/>
    <lineage>
        <taxon>Bacteria</taxon>
        <taxon>Bacillati</taxon>
        <taxon>Actinomycetota</taxon>
        <taxon>Actinomycetes</taxon>
        <taxon>Mycobacteriales</taxon>
        <taxon>Mycobacteriaceae</taxon>
        <taxon>Mycobacterium</taxon>
        <taxon>Mycobacterium ulcerans group</taxon>
    </lineage>
</organism>
<dbReference type="AlphaFoldDB" id="A0A1B4Y3Y3"/>
<keyword evidence="1" id="KW-1133">Transmembrane helix</keyword>
<reference evidence="2 3" key="1">
    <citation type="submission" date="2016-08" db="EMBL/GenBank/DDBJ databases">
        <title>Complete genome sequence of Mycobacterium shinshuense, a subspecies of M. ulcerans.</title>
        <authorList>
            <person name="Yoshida M."/>
            <person name="Ogura Y."/>
            <person name="Hayashi T."/>
            <person name="Hoshino Y."/>
        </authorList>
    </citation>
    <scope>NUCLEOTIDE SEQUENCE [LARGE SCALE GENOMIC DNA]</scope>
    <source>
        <strain evidence="3">ATCC 33728</strain>
    </source>
</reference>
<feature type="transmembrane region" description="Helical" evidence="1">
    <location>
        <begin position="162"/>
        <end position="184"/>
    </location>
</feature>
<feature type="transmembrane region" description="Helical" evidence="1">
    <location>
        <begin position="131"/>
        <end position="150"/>
    </location>
</feature>
<proteinExistence type="predicted"/>